<reference evidence="1" key="1">
    <citation type="journal article" date="2021" name="Proc. Natl. Acad. Sci. U.S.A.">
        <title>A Catalog of Tens of Thousands of Viruses from Human Metagenomes Reveals Hidden Associations with Chronic Diseases.</title>
        <authorList>
            <person name="Tisza M.J."/>
            <person name="Buck C.B."/>
        </authorList>
    </citation>
    <scope>NUCLEOTIDE SEQUENCE</scope>
    <source>
        <strain evidence="1">CtBAZ2</strain>
    </source>
</reference>
<sequence length="153" mass="17906">MGNFVLYRNGKRTDITGSIEKISQYVDATQLALKHRWQRIYKHESVFSNEIPIKIGSAYDNEEYMANVFAHRKVHKKEKKRASYEDRQFYVVYDMNDNVIVAGTAEECANRLSIGLASFYCKASNQHSDKYNARHTSTAPRKYYVYTLKDKEE</sequence>
<evidence type="ECO:0000313" key="1">
    <source>
        <dbReference type="EMBL" id="DAF46955.1"/>
    </source>
</evidence>
<name>A0A8S5S827_9CAUD</name>
<organism evidence="1">
    <name type="scientific">Siphoviridae sp. ctBAZ2</name>
    <dbReference type="NCBI Taxonomy" id="2827801"/>
    <lineage>
        <taxon>Viruses</taxon>
        <taxon>Duplodnaviria</taxon>
        <taxon>Heunggongvirae</taxon>
        <taxon>Uroviricota</taxon>
        <taxon>Caudoviricetes</taxon>
    </lineage>
</organism>
<dbReference type="EMBL" id="BK032547">
    <property type="protein sequence ID" value="DAF46955.1"/>
    <property type="molecule type" value="Genomic_DNA"/>
</dbReference>
<accession>A0A8S5S827</accession>
<proteinExistence type="predicted"/>
<protein>
    <submittedName>
        <fullName evidence="1">Uncharacterized protein</fullName>
    </submittedName>
</protein>